<protein>
    <submittedName>
        <fullName evidence="1">SFRICE_017235</fullName>
    </submittedName>
</protein>
<dbReference type="AlphaFoldDB" id="A0A2H1VZA9"/>
<evidence type="ECO:0000313" key="1">
    <source>
        <dbReference type="EMBL" id="SOQ46171.1"/>
    </source>
</evidence>
<dbReference type="EMBL" id="ODYU01005385">
    <property type="protein sequence ID" value="SOQ46171.1"/>
    <property type="molecule type" value="Genomic_DNA"/>
</dbReference>
<organism evidence="1">
    <name type="scientific">Spodoptera frugiperda</name>
    <name type="common">Fall armyworm</name>
    <dbReference type="NCBI Taxonomy" id="7108"/>
    <lineage>
        <taxon>Eukaryota</taxon>
        <taxon>Metazoa</taxon>
        <taxon>Ecdysozoa</taxon>
        <taxon>Arthropoda</taxon>
        <taxon>Hexapoda</taxon>
        <taxon>Insecta</taxon>
        <taxon>Pterygota</taxon>
        <taxon>Neoptera</taxon>
        <taxon>Endopterygota</taxon>
        <taxon>Lepidoptera</taxon>
        <taxon>Glossata</taxon>
        <taxon>Ditrysia</taxon>
        <taxon>Noctuoidea</taxon>
        <taxon>Noctuidae</taxon>
        <taxon>Amphipyrinae</taxon>
        <taxon>Spodoptera</taxon>
    </lineage>
</organism>
<gene>
    <name evidence="1" type="ORF">SFRICE_017235</name>
</gene>
<name>A0A2H1VZA9_SPOFR</name>
<accession>A0A2H1VZA9</accession>
<sequence length="98" mass="11255">MLEAHIHEQHSATHDGTAVAKLDEFLIKQFRECLYKPTILHAHDTQTRNNNLRITQRVAPCGNRTRYTAASIALPSHRANHAVKLNLTIEEEKEKKMM</sequence>
<proteinExistence type="predicted"/>
<reference evidence="1" key="1">
    <citation type="submission" date="2016-07" db="EMBL/GenBank/DDBJ databases">
        <authorList>
            <person name="Bretaudeau A."/>
        </authorList>
    </citation>
    <scope>NUCLEOTIDE SEQUENCE</scope>
    <source>
        <strain evidence="1">Rice</strain>
        <tissue evidence="1">Whole body</tissue>
    </source>
</reference>